<comment type="caution">
    <text evidence="1">The sequence shown here is derived from an EMBL/GenBank/DDBJ whole genome shotgun (WGS) entry which is preliminary data.</text>
</comment>
<gene>
    <name evidence="1" type="ORF">STAS_00616</name>
</gene>
<organism evidence="1 2">
    <name type="scientific">Striga asiatica</name>
    <name type="common">Asiatic witchweed</name>
    <name type="synonym">Buchnera asiatica</name>
    <dbReference type="NCBI Taxonomy" id="4170"/>
    <lineage>
        <taxon>Eukaryota</taxon>
        <taxon>Viridiplantae</taxon>
        <taxon>Streptophyta</taxon>
        <taxon>Embryophyta</taxon>
        <taxon>Tracheophyta</taxon>
        <taxon>Spermatophyta</taxon>
        <taxon>Magnoliopsida</taxon>
        <taxon>eudicotyledons</taxon>
        <taxon>Gunneridae</taxon>
        <taxon>Pentapetalae</taxon>
        <taxon>asterids</taxon>
        <taxon>lamiids</taxon>
        <taxon>Lamiales</taxon>
        <taxon>Orobanchaceae</taxon>
        <taxon>Buchnereae</taxon>
        <taxon>Striga</taxon>
    </lineage>
</organism>
<keyword evidence="1" id="KW-0762">Sugar transport</keyword>
<sequence length="249" mass="27844">MYLNVPSSLPCNSSALKDLTATNLAELLERHGIANIRRQINKCFSHGSQKSQFGNVTAASSLRLMMSGTAAAAAAALSVGRNRSVLVRIRVGVGVGIGVGIIEEILSIGFGQMGKTGRGIEVALHGIWICILGLTWTSNRDAVRHTSQRHTRFRKRLQERVRHHASPSPIHQPRIRIPTVDNPFNLFHPPVKPLKSRGYHFILRPKRLDFLPEILLIGRMCRHNVQNSQHVHRLHLRRKAIQKKCLGPF</sequence>
<keyword evidence="1" id="KW-0813">Transport</keyword>
<reference evidence="2" key="1">
    <citation type="journal article" date="2019" name="Curr. Biol.">
        <title>Genome Sequence of Striga asiatica Provides Insight into the Evolution of Plant Parasitism.</title>
        <authorList>
            <person name="Yoshida S."/>
            <person name="Kim S."/>
            <person name="Wafula E.K."/>
            <person name="Tanskanen J."/>
            <person name="Kim Y.M."/>
            <person name="Honaas L."/>
            <person name="Yang Z."/>
            <person name="Spallek T."/>
            <person name="Conn C.E."/>
            <person name="Ichihashi Y."/>
            <person name="Cheong K."/>
            <person name="Cui S."/>
            <person name="Der J.P."/>
            <person name="Gundlach H."/>
            <person name="Jiao Y."/>
            <person name="Hori C."/>
            <person name="Ishida J.K."/>
            <person name="Kasahara H."/>
            <person name="Kiba T."/>
            <person name="Kim M.S."/>
            <person name="Koo N."/>
            <person name="Laohavisit A."/>
            <person name="Lee Y.H."/>
            <person name="Lumba S."/>
            <person name="McCourt P."/>
            <person name="Mortimer J.C."/>
            <person name="Mutuku J.M."/>
            <person name="Nomura T."/>
            <person name="Sasaki-Sekimoto Y."/>
            <person name="Seto Y."/>
            <person name="Wang Y."/>
            <person name="Wakatake T."/>
            <person name="Sakakibara H."/>
            <person name="Demura T."/>
            <person name="Yamaguchi S."/>
            <person name="Yoneyama K."/>
            <person name="Manabe R.I."/>
            <person name="Nelson D.C."/>
            <person name="Schulman A.H."/>
            <person name="Timko M.P."/>
            <person name="dePamphilis C.W."/>
            <person name="Choi D."/>
            <person name="Shirasu K."/>
        </authorList>
    </citation>
    <scope>NUCLEOTIDE SEQUENCE [LARGE SCALE GENOMIC DNA]</scope>
    <source>
        <strain evidence="2">cv. UVA1</strain>
    </source>
</reference>
<accession>A0A5A7NXK7</accession>
<evidence type="ECO:0000313" key="1">
    <source>
        <dbReference type="EMBL" id="GER25061.1"/>
    </source>
</evidence>
<protein>
    <submittedName>
        <fullName evidence="1">Nucleotide sugar transporter-KT 1</fullName>
    </submittedName>
</protein>
<dbReference type="EMBL" id="BKCP01000001">
    <property type="protein sequence ID" value="GER25061.1"/>
    <property type="molecule type" value="Genomic_DNA"/>
</dbReference>
<dbReference type="Proteomes" id="UP000325081">
    <property type="component" value="Unassembled WGS sequence"/>
</dbReference>
<evidence type="ECO:0000313" key="2">
    <source>
        <dbReference type="Proteomes" id="UP000325081"/>
    </source>
</evidence>
<proteinExistence type="predicted"/>
<dbReference type="AlphaFoldDB" id="A0A5A7NXK7"/>
<keyword evidence="2" id="KW-1185">Reference proteome</keyword>
<name>A0A5A7NXK7_STRAF</name>